<protein>
    <submittedName>
        <fullName evidence="2">Uncharacterized protein</fullName>
    </submittedName>
</protein>
<dbReference type="KEGG" id="smam:Mal15_46890"/>
<gene>
    <name evidence="2" type="ORF">Mal15_46890</name>
</gene>
<sequence length="54" mass="5858">MALPQRISKSRGLENIPHDLSVVRAGVSSGIRAGGTLRPAEGRANRRVKPPRDR</sequence>
<name>A0A5B9MP35_9BACT</name>
<evidence type="ECO:0000313" key="2">
    <source>
        <dbReference type="EMBL" id="QEG00618.1"/>
    </source>
</evidence>
<dbReference type="Proteomes" id="UP000321353">
    <property type="component" value="Chromosome"/>
</dbReference>
<evidence type="ECO:0000256" key="1">
    <source>
        <dbReference type="SAM" id="MobiDB-lite"/>
    </source>
</evidence>
<accession>A0A5B9MP35</accession>
<evidence type="ECO:0000313" key="3">
    <source>
        <dbReference type="Proteomes" id="UP000321353"/>
    </source>
</evidence>
<keyword evidence="3" id="KW-1185">Reference proteome</keyword>
<dbReference type="RefSeq" id="WP_167546994.1">
    <property type="nucleotide sequence ID" value="NZ_CP036264.1"/>
</dbReference>
<organism evidence="2 3">
    <name type="scientific">Stieleria maiorica</name>
    <dbReference type="NCBI Taxonomy" id="2795974"/>
    <lineage>
        <taxon>Bacteria</taxon>
        <taxon>Pseudomonadati</taxon>
        <taxon>Planctomycetota</taxon>
        <taxon>Planctomycetia</taxon>
        <taxon>Pirellulales</taxon>
        <taxon>Pirellulaceae</taxon>
        <taxon>Stieleria</taxon>
    </lineage>
</organism>
<reference evidence="2 3" key="1">
    <citation type="submission" date="2019-02" db="EMBL/GenBank/DDBJ databases">
        <title>Planctomycetal bacteria perform biofilm scaping via a novel small molecule.</title>
        <authorList>
            <person name="Jeske O."/>
            <person name="Boedeker C."/>
            <person name="Wiegand S."/>
            <person name="Breitling P."/>
            <person name="Kallscheuer N."/>
            <person name="Jogler M."/>
            <person name="Rohde M."/>
            <person name="Petersen J."/>
            <person name="Medema M.H."/>
            <person name="Surup F."/>
            <person name="Jogler C."/>
        </authorList>
    </citation>
    <scope>NUCLEOTIDE SEQUENCE [LARGE SCALE GENOMIC DNA]</scope>
    <source>
        <strain evidence="2 3">Mal15</strain>
    </source>
</reference>
<dbReference type="EMBL" id="CP036264">
    <property type="protein sequence ID" value="QEG00618.1"/>
    <property type="molecule type" value="Genomic_DNA"/>
</dbReference>
<feature type="region of interest" description="Disordered" evidence="1">
    <location>
        <begin position="32"/>
        <end position="54"/>
    </location>
</feature>
<dbReference type="AlphaFoldDB" id="A0A5B9MP35"/>
<proteinExistence type="predicted"/>
<feature type="compositionally biased region" description="Basic and acidic residues" evidence="1">
    <location>
        <begin position="40"/>
        <end position="54"/>
    </location>
</feature>